<evidence type="ECO:0000313" key="5">
    <source>
        <dbReference type="Proteomes" id="UP000606653"/>
    </source>
</evidence>
<evidence type="ECO:0000313" key="4">
    <source>
        <dbReference type="EMBL" id="GGO03482.1"/>
    </source>
</evidence>
<comment type="caution">
    <text evidence="4">The sequence shown here is derived from an EMBL/GenBank/DDBJ whole genome shotgun (WGS) entry which is preliminary data.</text>
</comment>
<sequence length="335" mass="37397">MNPLSILLSMKEKRGLSGRQKEEFLETLHGLSEAEYANVVKSLADLIGLLDQATSKNSAKDSELMDQVGLLKADMAEQNGRLNRSVESIRQIVDRTEDVTFITHEVEQQSGQNYNVIVEGGESVDALSGEIDSLKAIFAQFRASIRMLKSEVSSISNFASTIQEIANQTNLLALNASIEAARAGEQGRGFAVVAQEVRKLADQSKTALLEIDGKVKEVTMNVDDLDREFERKTSAIDEVIDTSNRTRDVFVRILRTEEELRGSMSRIKVANDHIVSDLSEFSASLEQVLQGFLQSDRRIGHLYQLSQDKFTFSTETFAYTSQLRDLANALRDRRL</sequence>
<gene>
    <name evidence="4" type="ORF">GCM10010969_27800</name>
</gene>
<dbReference type="RefSeq" id="WP_018976581.1">
    <property type="nucleotide sequence ID" value="NZ_BMLN01000007.1"/>
</dbReference>
<dbReference type="PROSITE" id="PS50111">
    <property type="entry name" value="CHEMOTAXIS_TRANSDUC_2"/>
    <property type="match status" value="1"/>
</dbReference>
<dbReference type="PANTHER" id="PTHR32089">
    <property type="entry name" value="METHYL-ACCEPTING CHEMOTAXIS PROTEIN MCPB"/>
    <property type="match status" value="1"/>
</dbReference>
<proteinExistence type="predicted"/>
<accession>A0ABQ2L4V9</accession>
<name>A0ABQ2L4V9_9BACL</name>
<dbReference type="Proteomes" id="UP000606653">
    <property type="component" value="Unassembled WGS sequence"/>
</dbReference>
<organism evidence="4 5">
    <name type="scientific">Saccharibacillus kuerlensis</name>
    <dbReference type="NCBI Taxonomy" id="459527"/>
    <lineage>
        <taxon>Bacteria</taxon>
        <taxon>Bacillati</taxon>
        <taxon>Bacillota</taxon>
        <taxon>Bacilli</taxon>
        <taxon>Bacillales</taxon>
        <taxon>Paenibacillaceae</taxon>
        <taxon>Saccharibacillus</taxon>
    </lineage>
</organism>
<keyword evidence="5" id="KW-1185">Reference proteome</keyword>
<dbReference type="PANTHER" id="PTHR32089:SF112">
    <property type="entry name" value="LYSOZYME-LIKE PROTEIN-RELATED"/>
    <property type="match status" value="1"/>
</dbReference>
<dbReference type="EMBL" id="BMLN01000007">
    <property type="protein sequence ID" value="GGO03482.1"/>
    <property type="molecule type" value="Genomic_DNA"/>
</dbReference>
<evidence type="ECO:0000256" key="2">
    <source>
        <dbReference type="PROSITE-ProRule" id="PRU00284"/>
    </source>
</evidence>
<dbReference type="Gene3D" id="1.10.287.950">
    <property type="entry name" value="Methyl-accepting chemotaxis protein"/>
    <property type="match status" value="1"/>
</dbReference>
<protein>
    <recommendedName>
        <fullName evidence="3">Methyl-accepting transducer domain-containing protein</fullName>
    </recommendedName>
</protein>
<dbReference type="SMART" id="SM00283">
    <property type="entry name" value="MA"/>
    <property type="match status" value="1"/>
</dbReference>
<dbReference type="InterPro" id="IPR004089">
    <property type="entry name" value="MCPsignal_dom"/>
</dbReference>
<keyword evidence="1 2" id="KW-0807">Transducer</keyword>
<reference evidence="5" key="1">
    <citation type="journal article" date="2019" name="Int. J. Syst. Evol. Microbiol.">
        <title>The Global Catalogue of Microorganisms (GCM) 10K type strain sequencing project: providing services to taxonomists for standard genome sequencing and annotation.</title>
        <authorList>
            <consortium name="The Broad Institute Genomics Platform"/>
            <consortium name="The Broad Institute Genome Sequencing Center for Infectious Disease"/>
            <person name="Wu L."/>
            <person name="Ma J."/>
        </authorList>
    </citation>
    <scope>NUCLEOTIDE SEQUENCE [LARGE SCALE GENOMIC DNA]</scope>
    <source>
        <strain evidence="5">CGMCC 1.6964</strain>
    </source>
</reference>
<dbReference type="Pfam" id="PF00015">
    <property type="entry name" value="MCPsignal"/>
    <property type="match status" value="1"/>
</dbReference>
<evidence type="ECO:0000259" key="3">
    <source>
        <dbReference type="PROSITE" id="PS50111"/>
    </source>
</evidence>
<feature type="domain" description="Methyl-accepting transducer" evidence="3">
    <location>
        <begin position="53"/>
        <end position="289"/>
    </location>
</feature>
<evidence type="ECO:0000256" key="1">
    <source>
        <dbReference type="ARBA" id="ARBA00023224"/>
    </source>
</evidence>
<dbReference type="SUPFAM" id="SSF58104">
    <property type="entry name" value="Methyl-accepting chemotaxis protein (MCP) signaling domain"/>
    <property type="match status" value="1"/>
</dbReference>